<organism evidence="1 2">
    <name type="scientific">Undibacterium rivi</name>
    <dbReference type="NCBI Taxonomy" id="2828729"/>
    <lineage>
        <taxon>Bacteria</taxon>
        <taxon>Pseudomonadati</taxon>
        <taxon>Pseudomonadota</taxon>
        <taxon>Betaproteobacteria</taxon>
        <taxon>Burkholderiales</taxon>
        <taxon>Oxalobacteraceae</taxon>
        <taxon>Undibacterium</taxon>
    </lineage>
</organism>
<proteinExistence type="predicted"/>
<accession>A0ABS5H6M5</accession>
<dbReference type="Proteomes" id="UP000682982">
    <property type="component" value="Unassembled WGS sequence"/>
</dbReference>
<keyword evidence="2" id="KW-1185">Reference proteome</keyword>
<name>A0ABS5H6M5_9BURK</name>
<evidence type="ECO:0000313" key="1">
    <source>
        <dbReference type="EMBL" id="MBR7794265.1"/>
    </source>
</evidence>
<sequence length="102" mass="11509">MMGFAKEDQAAIINYAVAHRITMQSGAEYKSMPAREVGCRIAEMPHGGSVLTCAVYQRFNDIQRGNSDCVVFNCKYTPGEYIYSPNDFKEIRVNFDNLWGSI</sequence>
<gene>
    <name evidence="1" type="ORF">KDM87_16840</name>
</gene>
<evidence type="ECO:0000313" key="2">
    <source>
        <dbReference type="Proteomes" id="UP000682982"/>
    </source>
</evidence>
<reference evidence="1 2" key="1">
    <citation type="submission" date="2021-04" db="EMBL/GenBank/DDBJ databases">
        <title>novel species isolated from subtropical streams in China.</title>
        <authorList>
            <person name="Lu H."/>
        </authorList>
    </citation>
    <scope>NUCLEOTIDE SEQUENCE [LARGE SCALE GENOMIC DNA]</scope>
    <source>
        <strain evidence="1 2">FT147W</strain>
    </source>
</reference>
<dbReference type="EMBL" id="JAGSPK010000007">
    <property type="protein sequence ID" value="MBR7794265.1"/>
    <property type="molecule type" value="Genomic_DNA"/>
</dbReference>
<protein>
    <submittedName>
        <fullName evidence="1">Uncharacterized protein</fullName>
    </submittedName>
</protein>
<comment type="caution">
    <text evidence="1">The sequence shown here is derived from an EMBL/GenBank/DDBJ whole genome shotgun (WGS) entry which is preliminary data.</text>
</comment>
<dbReference type="RefSeq" id="WP_212680291.1">
    <property type="nucleotide sequence ID" value="NZ_JAGSPK010000007.1"/>
</dbReference>